<proteinExistence type="predicted"/>
<evidence type="ECO:0008006" key="3">
    <source>
        <dbReference type="Google" id="ProtNLM"/>
    </source>
</evidence>
<evidence type="ECO:0000313" key="1">
    <source>
        <dbReference type="EMBL" id="SDK79820.1"/>
    </source>
</evidence>
<protein>
    <recommendedName>
        <fullName evidence="3">Sporadically distributed protein, TIGR04141 family</fullName>
    </recommendedName>
</protein>
<name>A0A1G9EUM5_9GAMM</name>
<dbReference type="EMBL" id="FNES01000036">
    <property type="protein sequence ID" value="SDK79820.1"/>
    <property type="molecule type" value="Genomic_DNA"/>
</dbReference>
<dbReference type="Proteomes" id="UP000198525">
    <property type="component" value="Unassembled WGS sequence"/>
</dbReference>
<evidence type="ECO:0000313" key="2">
    <source>
        <dbReference type="Proteomes" id="UP000198525"/>
    </source>
</evidence>
<accession>A0A1G9EUM5</accession>
<gene>
    <name evidence="1" type="ORF">SAMN04487954_1363</name>
</gene>
<dbReference type="AlphaFoldDB" id="A0A1G9EUM5"/>
<keyword evidence="2" id="KW-1185">Reference proteome</keyword>
<reference evidence="1 2" key="1">
    <citation type="submission" date="2016-10" db="EMBL/GenBank/DDBJ databases">
        <authorList>
            <person name="de Groot N.N."/>
        </authorList>
    </citation>
    <scope>NUCLEOTIDE SEQUENCE [LARGE SCALE GENOMIC DNA]</scope>
    <source>
        <strain evidence="1 2">CGMCC 1.6133</strain>
    </source>
</reference>
<sequence length="588" mass="66897">MPERLQLTKNAQFFRIGSPLSDEIVQEVLDAAADNITLDGEFIIDSFRQERLLEEQEFSFVYSVKVFPSTRPVYFLDDDFKDIVHAFILVIEVDNYIAILKKSCANISDTLEKYFTLIGNKEFSSSFSDEDVEFQKMALRNMTISDRAMRTRSYEAANLKGLLSTHSAGRSIPFYFKLRQGSKTKSISGSGRVVESSSRESIDDIGVWVRDQINLIESPTSNNFLDAFASKIELSDVLELTNPNAILIESSSLFERIEKDDLTLAYKTRKGKKVSVSSRIFKKLECALESVYELDDELNIVGGDNSSWVRENKKTLTLHSKTLSKFRVVQNGKEITLQKFIIKNGLYSITFDDPKYMYFMGSCFEDSSGVSEIDNILEILQPMNDMSKVRSEKGKFDKSASRFSKDSMFSLVEAVHKNDDYIFCDDLGDEWADHITFNKKDSNICFVHSKHGDPSTSASNLHDVVGQGIKNLGNMYFGMDLMLSKLNNSLSYNYKSSSGIETNIARIRKGDPDQFEGFLNNLLKDYKLNRRCVLSCSFISKSDVEREFFKIKNKAPVRGHVTQLFWIISSFAHAAKDMNTIPLIYCNK</sequence>
<dbReference type="STRING" id="376427.SAMN04487954_1363"/>
<dbReference type="OrthoDB" id="5194627at2"/>
<organism evidence="1 2">
    <name type="scientific">Billgrantia gudaonensis</name>
    <dbReference type="NCBI Taxonomy" id="376427"/>
    <lineage>
        <taxon>Bacteria</taxon>
        <taxon>Pseudomonadati</taxon>
        <taxon>Pseudomonadota</taxon>
        <taxon>Gammaproteobacteria</taxon>
        <taxon>Oceanospirillales</taxon>
        <taxon>Halomonadaceae</taxon>
        <taxon>Billgrantia</taxon>
    </lineage>
</organism>